<feature type="region of interest" description="Disordered" evidence="1">
    <location>
        <begin position="208"/>
        <end position="238"/>
    </location>
</feature>
<feature type="compositionally biased region" description="Basic residues" evidence="1">
    <location>
        <begin position="105"/>
        <end position="116"/>
    </location>
</feature>
<accession>A0ABQ7I090</accession>
<gene>
    <name evidence="3" type="ORF">TCON_1000</name>
</gene>
<proteinExistence type="predicted"/>
<keyword evidence="4" id="KW-1185">Reference proteome</keyword>
<evidence type="ECO:0000256" key="2">
    <source>
        <dbReference type="SAM" id="SignalP"/>
    </source>
</evidence>
<feature type="compositionally biased region" description="Polar residues" evidence="1">
    <location>
        <begin position="68"/>
        <end position="85"/>
    </location>
</feature>
<organism evidence="3 4">
    <name type="scientific">Astathelohania contejeani</name>
    <dbReference type="NCBI Taxonomy" id="164912"/>
    <lineage>
        <taxon>Eukaryota</taxon>
        <taxon>Fungi</taxon>
        <taxon>Fungi incertae sedis</taxon>
        <taxon>Microsporidia</taxon>
        <taxon>Astathelohaniidae</taxon>
        <taxon>Astathelohania</taxon>
    </lineage>
</organism>
<keyword evidence="2" id="KW-0732">Signal</keyword>
<evidence type="ECO:0000313" key="3">
    <source>
        <dbReference type="EMBL" id="KAF7683802.1"/>
    </source>
</evidence>
<feature type="compositionally biased region" description="Basic and acidic residues" evidence="1">
    <location>
        <begin position="86"/>
        <end position="97"/>
    </location>
</feature>
<reference evidence="3 4" key="1">
    <citation type="submission" date="2019-01" db="EMBL/GenBank/DDBJ databases">
        <title>Genomes sequencing and comparative genomics of infectious freshwater microsporidia, Cucumispora dikerogammari and Thelohania contejeani.</title>
        <authorList>
            <person name="Cormier A."/>
            <person name="Giraud I."/>
            <person name="Wattier R."/>
            <person name="Teixeira M."/>
            <person name="Grandjean F."/>
            <person name="Rigaud T."/>
            <person name="Cordaux R."/>
        </authorList>
    </citation>
    <scope>NUCLEOTIDE SEQUENCE [LARGE SCALE GENOMIC DNA]</scope>
    <source>
        <strain evidence="3">T1</strain>
        <tissue evidence="3">Spores</tissue>
    </source>
</reference>
<evidence type="ECO:0000256" key="1">
    <source>
        <dbReference type="SAM" id="MobiDB-lite"/>
    </source>
</evidence>
<evidence type="ECO:0000313" key="4">
    <source>
        <dbReference type="Proteomes" id="UP001516464"/>
    </source>
</evidence>
<protein>
    <submittedName>
        <fullName evidence="3">Uncharacterized protein</fullName>
    </submittedName>
</protein>
<feature type="region of interest" description="Disordered" evidence="1">
    <location>
        <begin position="44"/>
        <end position="140"/>
    </location>
</feature>
<feature type="compositionally biased region" description="Polar residues" evidence="1">
    <location>
        <begin position="210"/>
        <end position="219"/>
    </location>
</feature>
<name>A0ABQ7I090_9MICR</name>
<feature type="compositionally biased region" description="Basic and acidic residues" evidence="1">
    <location>
        <begin position="117"/>
        <end position="137"/>
    </location>
</feature>
<dbReference type="EMBL" id="SBIQ01000051">
    <property type="protein sequence ID" value="KAF7683802.1"/>
    <property type="molecule type" value="Genomic_DNA"/>
</dbReference>
<sequence>MFSKLLYIAAFIELLLAKELSKKKSLMGLDNAKLLNTSIDSSMLSGTENSDEESMLGSGNALLKKDNPSTMDIFSSRVKNSNASDPKSEDENKHKPSSDAPKVAKSQKKKKKSKGKKGSEEKGSDKGVETTPKEDAPTAKTQILTSQKDMLMMASQPTYQAPLFNLLSKTSETETSGSNATLLNNMNELKTLLVKAISIIDENKKALASMGNSDNPNKNKGSERIDLNVIEVDTDNKK</sequence>
<feature type="signal peptide" evidence="2">
    <location>
        <begin position="1"/>
        <end position="17"/>
    </location>
</feature>
<comment type="caution">
    <text evidence="3">The sequence shown here is derived from an EMBL/GenBank/DDBJ whole genome shotgun (WGS) entry which is preliminary data.</text>
</comment>
<dbReference type="Proteomes" id="UP001516464">
    <property type="component" value="Unassembled WGS sequence"/>
</dbReference>
<feature type="chain" id="PRO_5047285262" evidence="2">
    <location>
        <begin position="18"/>
        <end position="238"/>
    </location>
</feature>